<dbReference type="PIRSF" id="PIRSF003085">
    <property type="entry name" value="CMAS"/>
    <property type="match status" value="1"/>
</dbReference>
<dbReference type="SMART" id="SM00828">
    <property type="entry name" value="PKS_MT"/>
    <property type="match status" value="1"/>
</dbReference>
<dbReference type="RefSeq" id="WP_380005804.1">
    <property type="nucleotide sequence ID" value="NZ_JBHLYR010000013.1"/>
</dbReference>
<evidence type="ECO:0000313" key="8">
    <source>
        <dbReference type="Proteomes" id="UP001589733"/>
    </source>
</evidence>
<dbReference type="EC" id="2.1.1.-" evidence="7"/>
<comment type="caution">
    <text evidence="7">The sequence shown here is derived from an EMBL/GenBank/DDBJ whole genome shotgun (WGS) entry which is preliminary data.</text>
</comment>
<keyword evidence="5" id="KW-0443">Lipid metabolism</keyword>
<evidence type="ECO:0000256" key="5">
    <source>
        <dbReference type="ARBA" id="ARBA00023098"/>
    </source>
</evidence>
<evidence type="ECO:0000256" key="4">
    <source>
        <dbReference type="ARBA" id="ARBA00022691"/>
    </source>
</evidence>
<dbReference type="InterPro" id="IPR050723">
    <property type="entry name" value="CFA/CMAS"/>
</dbReference>
<evidence type="ECO:0000256" key="3">
    <source>
        <dbReference type="ARBA" id="ARBA00022679"/>
    </source>
</evidence>
<keyword evidence="3 7" id="KW-0808">Transferase</keyword>
<sequence length="460" mass="51515">MALLPRSLHSSWLGPHQRSLQATRVLLRLMFGPAEARAIRTRLWDGSEEGPAEARLTLVLKRPGALRRMLLPPSDLSVAEGYLYGDYDLEGDVEVLMAQGAAIAERLFQPKTILQLLPLLLALPAHDHPLRPKYVSPLQGEAHSKHRDAQAIQAHYDIGNEFYALWLDERMVYSCAYFPSGQETLEEAQRIKLDRICRKLRLKSGEHLLDIGSGWGGLAIYAAQNYGVQVTGITLSPAQLGVARKRAEAAGVTDRVTFELRDYRDLPHQTFDKIASVGMVEHVGRAKLPGYFAEAHRLLRPGGLFLNHGIVPAITPPFFQVGAKLIEGYLSKHSFMQEYVFPDGELRPLSELLGYAERVGFEIRDVENMREHYALTLREWVRRLERQHDEVVRLTDEVTYRIWRLYMAGSADSFAAGRIGVVQTLLARPTADGNASLPLNRTDVELASGQLDSDQAEPAN</sequence>
<reference evidence="7 8" key="1">
    <citation type="submission" date="2024-09" db="EMBL/GenBank/DDBJ databases">
        <authorList>
            <person name="Sun Q."/>
            <person name="Mori K."/>
        </authorList>
    </citation>
    <scope>NUCLEOTIDE SEQUENCE [LARGE SCALE GENOMIC DNA]</scope>
    <source>
        <strain evidence="7 8">JCM 13503</strain>
    </source>
</reference>
<keyword evidence="4" id="KW-0949">S-adenosyl-L-methionine</keyword>
<name>A0ABV6AUG9_9DEIO</name>
<dbReference type="GO" id="GO:0032259">
    <property type="term" value="P:methylation"/>
    <property type="evidence" value="ECO:0007669"/>
    <property type="project" value="UniProtKB-KW"/>
</dbReference>
<dbReference type="CDD" id="cd02440">
    <property type="entry name" value="AdoMet_MTases"/>
    <property type="match status" value="1"/>
</dbReference>
<dbReference type="Proteomes" id="UP001589733">
    <property type="component" value="Unassembled WGS sequence"/>
</dbReference>
<dbReference type="Gene3D" id="3.40.50.150">
    <property type="entry name" value="Vaccinia Virus protein VP39"/>
    <property type="match status" value="1"/>
</dbReference>
<dbReference type="EMBL" id="JBHLYR010000013">
    <property type="protein sequence ID" value="MFB9991155.1"/>
    <property type="molecule type" value="Genomic_DNA"/>
</dbReference>
<organism evidence="7 8">
    <name type="scientific">Deinococcus oregonensis</name>
    <dbReference type="NCBI Taxonomy" id="1805970"/>
    <lineage>
        <taxon>Bacteria</taxon>
        <taxon>Thermotogati</taxon>
        <taxon>Deinococcota</taxon>
        <taxon>Deinococci</taxon>
        <taxon>Deinococcales</taxon>
        <taxon>Deinococcaceae</taxon>
        <taxon>Deinococcus</taxon>
    </lineage>
</organism>
<dbReference type="InterPro" id="IPR020803">
    <property type="entry name" value="MeTfrase_dom"/>
</dbReference>
<keyword evidence="2 7" id="KW-0489">Methyltransferase</keyword>
<dbReference type="InterPro" id="IPR029063">
    <property type="entry name" value="SAM-dependent_MTases_sf"/>
</dbReference>
<dbReference type="SUPFAM" id="SSF53335">
    <property type="entry name" value="S-adenosyl-L-methionine-dependent methyltransferases"/>
    <property type="match status" value="1"/>
</dbReference>
<evidence type="ECO:0000313" key="7">
    <source>
        <dbReference type="EMBL" id="MFB9991155.1"/>
    </source>
</evidence>
<dbReference type="GO" id="GO:0008168">
    <property type="term" value="F:methyltransferase activity"/>
    <property type="evidence" value="ECO:0007669"/>
    <property type="project" value="UniProtKB-KW"/>
</dbReference>
<dbReference type="Pfam" id="PF02353">
    <property type="entry name" value="CMAS"/>
    <property type="match status" value="1"/>
</dbReference>
<dbReference type="PANTHER" id="PTHR43667:SF1">
    <property type="entry name" value="CYCLOPROPANE-FATTY-ACYL-PHOSPHOLIPID SYNTHASE"/>
    <property type="match status" value="1"/>
</dbReference>
<evidence type="ECO:0000256" key="2">
    <source>
        <dbReference type="ARBA" id="ARBA00022603"/>
    </source>
</evidence>
<keyword evidence="8" id="KW-1185">Reference proteome</keyword>
<protein>
    <submittedName>
        <fullName evidence="7">Class I SAM-dependent methyltransferase</fullName>
        <ecNumber evidence="7">2.1.1.-</ecNumber>
    </submittedName>
</protein>
<gene>
    <name evidence="7" type="ORF">ACFFLM_04040</name>
</gene>
<comment type="similarity">
    <text evidence="1">Belongs to the CFA/CMAS family.</text>
</comment>
<proteinExistence type="inferred from homology"/>
<evidence type="ECO:0000259" key="6">
    <source>
        <dbReference type="SMART" id="SM00828"/>
    </source>
</evidence>
<dbReference type="InterPro" id="IPR003333">
    <property type="entry name" value="CMAS"/>
</dbReference>
<accession>A0ABV6AUG9</accession>
<evidence type="ECO:0000256" key="1">
    <source>
        <dbReference type="ARBA" id="ARBA00010815"/>
    </source>
</evidence>
<feature type="domain" description="Polyketide synthase-like methyltransferase" evidence="6">
    <location>
        <begin position="167"/>
        <end position="386"/>
    </location>
</feature>
<dbReference type="PANTHER" id="PTHR43667">
    <property type="entry name" value="CYCLOPROPANE-FATTY-ACYL-PHOSPHOLIPID SYNTHASE"/>
    <property type="match status" value="1"/>
</dbReference>